<keyword evidence="1" id="KW-0472">Membrane</keyword>
<feature type="transmembrane region" description="Helical" evidence="1">
    <location>
        <begin position="252"/>
        <end position="270"/>
    </location>
</feature>
<feature type="transmembrane region" description="Helical" evidence="1">
    <location>
        <begin position="277"/>
        <end position="299"/>
    </location>
</feature>
<evidence type="ECO:0000256" key="1">
    <source>
        <dbReference type="SAM" id="Phobius"/>
    </source>
</evidence>
<comment type="caution">
    <text evidence="2">The sequence shown here is derived from an EMBL/GenBank/DDBJ whole genome shotgun (WGS) entry which is preliminary data.</text>
</comment>
<evidence type="ECO:0008006" key="4">
    <source>
        <dbReference type="Google" id="ProtNLM"/>
    </source>
</evidence>
<dbReference type="Proteomes" id="UP000476030">
    <property type="component" value="Unassembled WGS sequence"/>
</dbReference>
<feature type="transmembrane region" description="Helical" evidence="1">
    <location>
        <begin position="740"/>
        <end position="760"/>
    </location>
</feature>
<evidence type="ECO:0000313" key="3">
    <source>
        <dbReference type="Proteomes" id="UP000476030"/>
    </source>
</evidence>
<proteinExistence type="predicted"/>
<feature type="transmembrane region" description="Helical" evidence="1">
    <location>
        <begin position="427"/>
        <end position="446"/>
    </location>
</feature>
<feature type="transmembrane region" description="Helical" evidence="1">
    <location>
        <begin position="372"/>
        <end position="391"/>
    </location>
</feature>
<dbReference type="PANTHER" id="PTHR33406">
    <property type="entry name" value="MEMBRANE PROTEIN MJ1562-RELATED"/>
    <property type="match status" value="1"/>
</dbReference>
<keyword evidence="3" id="KW-1185">Reference proteome</keyword>
<sequence length="774" mass="84854">MNRAGLWVYIALLCSAVAIISWRLQDGLPLDTNIVAMLPHSEEAEWVSRSEAAERTQGTDQLIVLVGHPEFETARSAALDLGKTLAENNIVNLAQESAQLSNLQNLTESLFPYRTGLLGVGDRRLLSAGQEQVLVNRALVQILSPLSLADAELIRRDPFLLLPNYLTASTENSSKLLSRANVLAVEENGKWFVLVRGRLVENPFDKGFQSRARHIFDEAESRLQKRYGDIQILKTGAIFYGEHAYRQAEDEAGFIGMISLIGIVILNFLVFRSFQPLALSLLAIVSGIAGGLAVTLLFFGTLQLLALVFGAGLIGISVDYAFHYFCERFNQTTTVPGARARAIRSGLTLGLVSSVLGFVTLALTPFPGLQQIAVFSASGLTLAYLTVLYVFPYLDRTKPFQHGERYLKLSMTLHNFWWQDSTRKWRLLFVVLLVIAGLFGATQITVDDDVRRLQSLPKGLQAEEQAIRHLAGIENQTHRFFVRGSNSEEVLQAEETLALDLEALRASGVIGSYRMISQFVPSKSRQLENQALVEKLLMPKLADHMATIGLSGGLPYQKIEGVLTIDQFSKADMPGLISHLKIYTTPGIVVHAVSLSEVKDTAPLVKLAEKSATVALISQADSLSKTFGAYRLRALVMLGIAYCVVWVFLSLRYGILGALKVMMPSVGAVALAPCLLALIGEPFTFFNAMSLMLIFAIGLDYAIFNREAAGERRRRAMLANGLSTISTLLAFGLLALSETFAIHAFGITILVGITLAYILAPRAADLEHPMKEPL</sequence>
<keyword evidence="1" id="KW-0812">Transmembrane</keyword>
<dbReference type="Gene3D" id="1.20.1640.10">
    <property type="entry name" value="Multidrug efflux transporter AcrB transmembrane domain"/>
    <property type="match status" value="2"/>
</dbReference>
<organism evidence="2 3">
    <name type="scientific">Sneathiella litorea</name>
    <dbReference type="NCBI Taxonomy" id="2606216"/>
    <lineage>
        <taxon>Bacteria</taxon>
        <taxon>Pseudomonadati</taxon>
        <taxon>Pseudomonadota</taxon>
        <taxon>Alphaproteobacteria</taxon>
        <taxon>Sneathiellales</taxon>
        <taxon>Sneathiellaceae</taxon>
        <taxon>Sneathiella</taxon>
    </lineage>
</organism>
<name>A0A6L8WBV4_9PROT</name>
<dbReference type="GO" id="GO:0005886">
    <property type="term" value="C:plasma membrane"/>
    <property type="evidence" value="ECO:0007669"/>
    <property type="project" value="TreeGrafter"/>
</dbReference>
<dbReference type="PANTHER" id="PTHR33406:SF13">
    <property type="entry name" value="MEMBRANE PROTEIN YDFJ"/>
    <property type="match status" value="1"/>
</dbReference>
<feature type="transmembrane region" description="Helical" evidence="1">
    <location>
        <begin position="685"/>
        <end position="704"/>
    </location>
</feature>
<feature type="transmembrane region" description="Helical" evidence="1">
    <location>
        <begin position="716"/>
        <end position="734"/>
    </location>
</feature>
<reference evidence="2 3" key="1">
    <citation type="submission" date="2019-12" db="EMBL/GenBank/DDBJ databases">
        <title>Snethiella sp. nov. sp. isolated from sea sand.</title>
        <authorList>
            <person name="Kim J."/>
            <person name="Jeong S.E."/>
            <person name="Jung H.S."/>
            <person name="Jeon C.O."/>
        </authorList>
    </citation>
    <scope>NUCLEOTIDE SEQUENCE [LARGE SCALE GENOMIC DNA]</scope>
    <source>
        <strain evidence="2 3">DP05</strain>
    </source>
</reference>
<accession>A0A6L8WBV4</accession>
<feature type="transmembrane region" description="Helical" evidence="1">
    <location>
        <begin position="347"/>
        <end position="366"/>
    </location>
</feature>
<feature type="transmembrane region" description="Helical" evidence="1">
    <location>
        <begin position="305"/>
        <end position="326"/>
    </location>
</feature>
<feature type="transmembrane region" description="Helical" evidence="1">
    <location>
        <begin position="630"/>
        <end position="649"/>
    </location>
</feature>
<evidence type="ECO:0000313" key="2">
    <source>
        <dbReference type="EMBL" id="MZR32214.1"/>
    </source>
</evidence>
<dbReference type="InterPro" id="IPR050545">
    <property type="entry name" value="Mycobact_MmpL"/>
</dbReference>
<dbReference type="SUPFAM" id="SSF82866">
    <property type="entry name" value="Multidrug efflux transporter AcrB transmembrane domain"/>
    <property type="match status" value="2"/>
</dbReference>
<gene>
    <name evidence="2" type="ORF">GQE98_16370</name>
</gene>
<dbReference type="RefSeq" id="WP_161316777.1">
    <property type="nucleotide sequence ID" value="NZ_WTUW01000009.1"/>
</dbReference>
<keyword evidence="1" id="KW-1133">Transmembrane helix</keyword>
<dbReference type="EMBL" id="WTUW01000009">
    <property type="protein sequence ID" value="MZR32214.1"/>
    <property type="molecule type" value="Genomic_DNA"/>
</dbReference>
<protein>
    <recommendedName>
        <fullName evidence="4">Membrane transport protein MMPL domain-containing protein</fullName>
    </recommendedName>
</protein>
<dbReference type="AlphaFoldDB" id="A0A6L8WBV4"/>
<feature type="transmembrane region" description="Helical" evidence="1">
    <location>
        <begin position="661"/>
        <end position="679"/>
    </location>
</feature>